<dbReference type="AlphaFoldDB" id="A0A4R0R8K3"/>
<evidence type="ECO:0000313" key="1">
    <source>
        <dbReference type="EMBL" id="TCD64071.1"/>
    </source>
</evidence>
<keyword evidence="2" id="KW-1185">Reference proteome</keyword>
<name>A0A4R0R8K3_9APHY</name>
<proteinExistence type="predicted"/>
<evidence type="ECO:0000313" key="2">
    <source>
        <dbReference type="Proteomes" id="UP000292702"/>
    </source>
</evidence>
<protein>
    <submittedName>
        <fullName evidence="1">Uncharacterized protein</fullName>
    </submittedName>
</protein>
<reference evidence="1 2" key="1">
    <citation type="submission" date="2018-11" db="EMBL/GenBank/DDBJ databases">
        <title>Genome assembly of Steccherinum ochraceum LE-BIN_3174, the white-rot fungus of the Steccherinaceae family (The Residual Polyporoid clade, Polyporales, Basidiomycota).</title>
        <authorList>
            <person name="Fedorova T.V."/>
            <person name="Glazunova O.A."/>
            <person name="Landesman E.O."/>
            <person name="Moiseenko K.V."/>
            <person name="Psurtseva N.V."/>
            <person name="Savinova O.S."/>
            <person name="Shakhova N.V."/>
            <person name="Tyazhelova T.V."/>
            <person name="Vasina D.V."/>
        </authorList>
    </citation>
    <scope>NUCLEOTIDE SEQUENCE [LARGE SCALE GENOMIC DNA]</scope>
    <source>
        <strain evidence="1 2">LE-BIN_3174</strain>
    </source>
</reference>
<gene>
    <name evidence="1" type="ORF">EIP91_004579</name>
</gene>
<accession>A0A4R0R8K3</accession>
<organism evidence="1 2">
    <name type="scientific">Steccherinum ochraceum</name>
    <dbReference type="NCBI Taxonomy" id="92696"/>
    <lineage>
        <taxon>Eukaryota</taxon>
        <taxon>Fungi</taxon>
        <taxon>Dikarya</taxon>
        <taxon>Basidiomycota</taxon>
        <taxon>Agaricomycotina</taxon>
        <taxon>Agaricomycetes</taxon>
        <taxon>Polyporales</taxon>
        <taxon>Steccherinaceae</taxon>
        <taxon>Steccherinum</taxon>
    </lineage>
</organism>
<dbReference type="Proteomes" id="UP000292702">
    <property type="component" value="Unassembled WGS sequence"/>
</dbReference>
<dbReference type="EMBL" id="RWJN01000258">
    <property type="protein sequence ID" value="TCD64071.1"/>
    <property type="molecule type" value="Genomic_DNA"/>
</dbReference>
<comment type="caution">
    <text evidence="1">The sequence shown here is derived from an EMBL/GenBank/DDBJ whole genome shotgun (WGS) entry which is preliminary data.</text>
</comment>
<sequence length="159" mass="17328">MLESGSGTPPRLRATIDAILQPGSPSRARHGQVAAKSKVAQHDDLDGVAIIPVPVATLAKIKKQLEGLRHHAHAVFFSLPEFAVATGLSRDSEKLHSIVFMIVAVDRLHTMLSESSGYASGRNVMEDVQELLQYMQGILFQMDRCGIRRMPSENSVPST</sequence>